<dbReference type="GO" id="GO:0009507">
    <property type="term" value="C:chloroplast"/>
    <property type="evidence" value="ECO:0007669"/>
    <property type="project" value="TreeGrafter"/>
</dbReference>
<name>A0A6I9S7M6_ELAGV</name>
<dbReference type="FunFam" id="1.25.40.10:FF:001552">
    <property type="entry name" value="Predicted protein"/>
    <property type="match status" value="1"/>
</dbReference>
<dbReference type="Gene3D" id="1.25.40.10">
    <property type="entry name" value="Tetratricopeptide repeat domain"/>
    <property type="match status" value="3"/>
</dbReference>
<proteinExistence type="predicted"/>
<dbReference type="KEGG" id="egu:105057954"/>
<dbReference type="InterPro" id="IPR011990">
    <property type="entry name" value="TPR-like_helical_dom_sf"/>
</dbReference>
<gene>
    <name evidence="4" type="primary">LOC105057954</name>
</gene>
<keyword evidence="3" id="KW-1185">Reference proteome</keyword>
<feature type="repeat" description="PPR" evidence="2">
    <location>
        <begin position="351"/>
        <end position="385"/>
    </location>
</feature>
<dbReference type="PANTHER" id="PTHR46935">
    <property type="entry name" value="OS01G0674700 PROTEIN"/>
    <property type="match status" value="1"/>
</dbReference>
<dbReference type="GO" id="GO:0009658">
    <property type="term" value="P:chloroplast organization"/>
    <property type="evidence" value="ECO:0007669"/>
    <property type="project" value="InterPro"/>
</dbReference>
<reference evidence="4" key="1">
    <citation type="submission" date="2025-08" db="UniProtKB">
        <authorList>
            <consortium name="RefSeq"/>
        </authorList>
    </citation>
    <scope>IDENTIFICATION</scope>
</reference>
<dbReference type="PANTHER" id="PTHR46935:SF2">
    <property type="entry name" value="PENTACOTRIPEPTIDE-REPEAT REGION OF PRORP DOMAIN-CONTAINING PROTEIN"/>
    <property type="match status" value="1"/>
</dbReference>
<dbReference type="InterPro" id="IPR044645">
    <property type="entry name" value="DG1/EMB2279-like"/>
</dbReference>
<dbReference type="Pfam" id="PF13812">
    <property type="entry name" value="PPR_3"/>
    <property type="match status" value="1"/>
</dbReference>
<sequence length="881" mass="100175">MEASFASPSALIPTLLPRSEGKKPFEPNTDAIKQRLLRKGVFPTPKILHALHKKEIQKSLRRAKKEALKDESAPLSASQRQALEEDAHFRTVSAEYRAVREELRRRNEKALALAGKPWERLDEVDLRGLMSLKEECGEGRLKGEHLEELKEMLAERNGERFRWLLDDDVEEVAGVVDERERKLVPSRQNLGDEEKIQLLIKRLSRTELSIQDWKFSRLMKQSGLFFTEMCLLEILEGLGALGNWRQALFVVEWVYNQRHYKHRKSRFVYTKLLAVIGKARRPSEALHVFNVMREDGQIYPDMAAYHSIAVTLGQAGLLNELMTIVECMRQKPSKGIKNMKRGDWDPCLEPDIVIYNAVLNACIPSHQWKGVFWVLEQIRFCGLKPIGATYGLAMEVMLRAGKHDFVHNFFKKMQKNGLPPKALTYKVLVRTFWEEGKVDEAVEAVRDMENRGVVGAASVYYELACCLCNNGRWKDAMMEVEKLKSLPLTKPLEVAFTGMILSSLDGGYINDCISIFEHMKDHCVPNIGTVNAMLKVYGHSDVFTKAKELFEATKAIVSNFKSYTGNDSSLELDAYSYSSMLEVSASAHQWEYFEYVYKEMAFCGYQLDQRKHAWLLVEASRAGKWHLLEHAFDTVLEAGEIPHVSLFTEMICQTIAQQNFKRTVNLINGMAHASLRVSEIQWLKLFQINMDRFSMDKLHDLLNHLSGCDLVQEDPVPNFLKALQSLCGMRLLKDTTVVTDTSDVSAVTPTITGNEKDDNSCDEIQAHIPGKMLMDDNGSPLWSQEDSLMSERHLDRTEGSSSISVSLQGVNNVAFSSFVGNEGKELHSVFHGYSETPITDAALESLTAHTGRPFSELPSAFEILETWKQERMKDGIFPFQR</sequence>
<dbReference type="OrthoDB" id="1904535at2759"/>
<dbReference type="AlphaFoldDB" id="A0A6I9S7M6"/>
<feature type="repeat" description="PPR" evidence="2">
    <location>
        <begin position="421"/>
        <end position="455"/>
    </location>
</feature>
<dbReference type="InterPro" id="IPR002885">
    <property type="entry name" value="PPR_rpt"/>
</dbReference>
<feature type="repeat" description="PPR" evidence="2">
    <location>
        <begin position="386"/>
        <end position="420"/>
    </location>
</feature>
<evidence type="ECO:0000313" key="4">
    <source>
        <dbReference type="RefSeq" id="XP_010938989.1"/>
    </source>
</evidence>
<evidence type="ECO:0000256" key="2">
    <source>
        <dbReference type="PROSITE-ProRule" id="PRU00708"/>
    </source>
</evidence>
<evidence type="ECO:0000256" key="1">
    <source>
        <dbReference type="ARBA" id="ARBA00022737"/>
    </source>
</evidence>
<dbReference type="NCBIfam" id="TIGR00756">
    <property type="entry name" value="PPR"/>
    <property type="match status" value="1"/>
</dbReference>
<evidence type="ECO:0000313" key="3">
    <source>
        <dbReference type="Proteomes" id="UP000504607"/>
    </source>
</evidence>
<dbReference type="Pfam" id="PF01535">
    <property type="entry name" value="PPR"/>
    <property type="match status" value="1"/>
</dbReference>
<dbReference type="RefSeq" id="XP_010938989.1">
    <property type="nucleotide sequence ID" value="XM_010940687.3"/>
</dbReference>
<protein>
    <submittedName>
        <fullName evidence="4">Pentatricopeptide repeat-containing protein At5g67570, chloroplastic isoform X1</fullName>
    </submittedName>
</protein>
<organism evidence="3 4">
    <name type="scientific">Elaeis guineensis var. tenera</name>
    <name type="common">Oil palm</name>
    <dbReference type="NCBI Taxonomy" id="51953"/>
    <lineage>
        <taxon>Eukaryota</taxon>
        <taxon>Viridiplantae</taxon>
        <taxon>Streptophyta</taxon>
        <taxon>Embryophyta</taxon>
        <taxon>Tracheophyta</taxon>
        <taxon>Spermatophyta</taxon>
        <taxon>Magnoliopsida</taxon>
        <taxon>Liliopsida</taxon>
        <taxon>Arecaceae</taxon>
        <taxon>Arecoideae</taxon>
        <taxon>Cocoseae</taxon>
        <taxon>Elaeidinae</taxon>
        <taxon>Elaeis</taxon>
    </lineage>
</organism>
<dbReference type="Proteomes" id="UP000504607">
    <property type="component" value="Chromosome 15"/>
</dbReference>
<keyword evidence="1" id="KW-0677">Repeat</keyword>
<accession>A0A6I9S7M6</accession>
<dbReference type="InParanoid" id="A0A6I9S7M6"/>
<dbReference type="PROSITE" id="PS51375">
    <property type="entry name" value="PPR"/>
    <property type="match status" value="3"/>
</dbReference>
<dbReference type="GeneID" id="105057954"/>